<reference evidence="6" key="2">
    <citation type="submission" date="2020-05" db="UniProtKB">
        <authorList>
            <consortium name="EnsemblMetazoa"/>
        </authorList>
    </citation>
    <scope>IDENTIFICATION</scope>
    <source>
        <strain evidence="6">IAEA</strain>
    </source>
</reference>
<evidence type="ECO:0000313" key="7">
    <source>
        <dbReference type="Proteomes" id="UP000091820"/>
    </source>
</evidence>
<dbReference type="EnsemblMetazoa" id="GBRI017170-RA">
    <property type="protein sequence ID" value="GBRI017170-PA"/>
    <property type="gene ID" value="GBRI017170"/>
</dbReference>
<accession>A0A1A9WEZ1</accession>
<dbReference type="VEuPathDB" id="VectorBase:GBRI017170"/>
<feature type="domain" description="EGF-like" evidence="5">
    <location>
        <begin position="126"/>
        <end position="163"/>
    </location>
</feature>
<dbReference type="InterPro" id="IPR000742">
    <property type="entry name" value="EGF"/>
</dbReference>
<dbReference type="InterPro" id="IPR001881">
    <property type="entry name" value="EGF-like_Ca-bd_dom"/>
</dbReference>
<evidence type="ECO:0000256" key="4">
    <source>
        <dbReference type="PROSITE-ProRule" id="PRU00076"/>
    </source>
</evidence>
<evidence type="ECO:0000256" key="1">
    <source>
        <dbReference type="ARBA" id="ARBA00022536"/>
    </source>
</evidence>
<organism evidence="6 7">
    <name type="scientific">Glossina brevipalpis</name>
    <dbReference type="NCBI Taxonomy" id="37001"/>
    <lineage>
        <taxon>Eukaryota</taxon>
        <taxon>Metazoa</taxon>
        <taxon>Ecdysozoa</taxon>
        <taxon>Arthropoda</taxon>
        <taxon>Hexapoda</taxon>
        <taxon>Insecta</taxon>
        <taxon>Pterygota</taxon>
        <taxon>Neoptera</taxon>
        <taxon>Endopterygota</taxon>
        <taxon>Diptera</taxon>
        <taxon>Brachycera</taxon>
        <taxon>Muscomorpha</taxon>
        <taxon>Hippoboscoidea</taxon>
        <taxon>Glossinidae</taxon>
        <taxon>Glossina</taxon>
    </lineage>
</organism>
<dbReference type="SUPFAM" id="SSF57196">
    <property type="entry name" value="EGF/Laminin"/>
    <property type="match status" value="2"/>
</dbReference>
<dbReference type="PROSITE" id="PS00010">
    <property type="entry name" value="ASX_HYDROXYL"/>
    <property type="match status" value="1"/>
</dbReference>
<dbReference type="InterPro" id="IPR018097">
    <property type="entry name" value="EGF_Ca-bd_CS"/>
</dbReference>
<dbReference type="Pfam" id="PF00008">
    <property type="entry name" value="EGF"/>
    <property type="match status" value="1"/>
</dbReference>
<dbReference type="SMART" id="SM00179">
    <property type="entry name" value="EGF_CA"/>
    <property type="match status" value="1"/>
</dbReference>
<name>A0A1A9WEZ1_9MUSC</name>
<dbReference type="Gene3D" id="2.10.25.10">
    <property type="entry name" value="Laminin"/>
    <property type="match status" value="1"/>
</dbReference>
<dbReference type="PROSITE" id="PS50026">
    <property type="entry name" value="EGF_3"/>
    <property type="match status" value="1"/>
</dbReference>
<dbReference type="AlphaFoldDB" id="A0A1A9WEZ1"/>
<keyword evidence="7" id="KW-1185">Reference proteome</keyword>
<dbReference type="FunFam" id="2.10.25.10:FF:000246">
    <property type="entry name" value="EGF-like repeat and discoidin I-like domain-containing protein 3"/>
    <property type="match status" value="1"/>
</dbReference>
<keyword evidence="1 4" id="KW-0245">EGF-like domain</keyword>
<dbReference type="PRINTS" id="PR00010">
    <property type="entry name" value="EGFBLOOD"/>
</dbReference>
<keyword evidence="2" id="KW-0677">Repeat</keyword>
<dbReference type="PROSITE" id="PS01187">
    <property type="entry name" value="EGF_CA"/>
    <property type="match status" value="1"/>
</dbReference>
<dbReference type="PANTHER" id="PTHR24049">
    <property type="entry name" value="CRUMBS FAMILY MEMBER"/>
    <property type="match status" value="1"/>
</dbReference>
<proteinExistence type="predicted"/>
<dbReference type="CDD" id="cd00054">
    <property type="entry name" value="EGF_CA"/>
    <property type="match status" value="1"/>
</dbReference>
<dbReference type="GO" id="GO:0005509">
    <property type="term" value="F:calcium ion binding"/>
    <property type="evidence" value="ECO:0007669"/>
    <property type="project" value="InterPro"/>
</dbReference>
<dbReference type="InterPro" id="IPR051022">
    <property type="entry name" value="Notch_Cell-Fate_Det"/>
</dbReference>
<protein>
    <recommendedName>
        <fullName evidence="5">EGF-like domain-containing protein</fullName>
    </recommendedName>
</protein>
<sequence length="164" mass="18597">MKTFKTYAYKKNHTSHRHLTNALGILREQQQKQQQQQQSHILTDAMNAEIYTQSTSREIMWHYMSSRNPIVTPPPSPSPPPPTSSTFHYIANILDIVLNSIKHTHTHNSYSCYCIDGYTGIQCQTNWDECWSGPCQNGGTCIDGVAYYNCTCPDGFSGTLLFTL</sequence>
<evidence type="ECO:0000259" key="5">
    <source>
        <dbReference type="PROSITE" id="PS50026"/>
    </source>
</evidence>
<dbReference type="Proteomes" id="UP000091820">
    <property type="component" value="Unassembled WGS sequence"/>
</dbReference>
<evidence type="ECO:0000313" key="6">
    <source>
        <dbReference type="EnsemblMetazoa" id="GBRI017170-PA"/>
    </source>
</evidence>
<comment type="caution">
    <text evidence="4">Lacks conserved residue(s) required for the propagation of feature annotation.</text>
</comment>
<dbReference type="InterPro" id="IPR000152">
    <property type="entry name" value="EGF-type_Asp/Asn_hydroxyl_site"/>
</dbReference>
<reference evidence="7" key="1">
    <citation type="submission" date="2014-03" db="EMBL/GenBank/DDBJ databases">
        <authorList>
            <person name="Aksoy S."/>
            <person name="Warren W."/>
            <person name="Wilson R.K."/>
        </authorList>
    </citation>
    <scope>NUCLEOTIDE SEQUENCE [LARGE SCALE GENOMIC DNA]</scope>
    <source>
        <strain evidence="7">IAEA</strain>
    </source>
</reference>
<evidence type="ECO:0000256" key="3">
    <source>
        <dbReference type="ARBA" id="ARBA00023157"/>
    </source>
</evidence>
<dbReference type="STRING" id="37001.A0A1A9WEZ1"/>
<evidence type="ECO:0000256" key="2">
    <source>
        <dbReference type="ARBA" id="ARBA00022737"/>
    </source>
</evidence>
<keyword evidence="3" id="KW-1015">Disulfide bond</keyword>